<feature type="compositionally biased region" description="Gly residues" evidence="1">
    <location>
        <begin position="14"/>
        <end position="27"/>
    </location>
</feature>
<dbReference type="Gene3D" id="2.60.130.10">
    <property type="entry name" value="Aromatic compound dioxygenase"/>
    <property type="match status" value="1"/>
</dbReference>
<organism evidence="2 3">
    <name type="scientific">Streptomyces avermitilis</name>
    <dbReference type="NCBI Taxonomy" id="33903"/>
    <lineage>
        <taxon>Bacteria</taxon>
        <taxon>Bacillati</taxon>
        <taxon>Actinomycetota</taxon>
        <taxon>Actinomycetes</taxon>
        <taxon>Kitasatosporales</taxon>
        <taxon>Streptomycetaceae</taxon>
        <taxon>Streptomyces</taxon>
    </lineage>
</organism>
<reference evidence="2 3" key="1">
    <citation type="submission" date="2019-04" db="EMBL/GenBank/DDBJ databases">
        <title>Draft genome sequences of Streptomyces avermitilis NBRC 14893.</title>
        <authorList>
            <person name="Komaki H."/>
            <person name="Tamura T."/>
            <person name="Hosoyama A."/>
        </authorList>
    </citation>
    <scope>NUCLEOTIDE SEQUENCE [LARGE SCALE GENOMIC DNA]</scope>
    <source>
        <strain evidence="2 3">NBRC 14893</strain>
    </source>
</reference>
<evidence type="ECO:0000313" key="2">
    <source>
        <dbReference type="EMBL" id="GDY65849.1"/>
    </source>
</evidence>
<evidence type="ECO:0008006" key="4">
    <source>
        <dbReference type="Google" id="ProtNLM"/>
    </source>
</evidence>
<dbReference type="GO" id="GO:0005506">
    <property type="term" value="F:iron ion binding"/>
    <property type="evidence" value="ECO:0007669"/>
    <property type="project" value="InterPro"/>
</dbReference>
<feature type="region of interest" description="Disordered" evidence="1">
    <location>
        <begin position="1"/>
        <end position="36"/>
    </location>
</feature>
<dbReference type="Proteomes" id="UP000302139">
    <property type="component" value="Unassembled WGS sequence"/>
</dbReference>
<evidence type="ECO:0000256" key="1">
    <source>
        <dbReference type="SAM" id="MobiDB-lite"/>
    </source>
</evidence>
<dbReference type="SUPFAM" id="SSF49482">
    <property type="entry name" value="Aromatic compound dioxygenase"/>
    <property type="match status" value="1"/>
</dbReference>
<feature type="compositionally biased region" description="Low complexity" evidence="1">
    <location>
        <begin position="322"/>
        <end position="345"/>
    </location>
</feature>
<protein>
    <recommendedName>
        <fullName evidence="4">Intradiol ring-cleavage dioxygenases domain-containing protein</fullName>
    </recommendedName>
</protein>
<accession>A0A4D4M201</accession>
<feature type="region of interest" description="Disordered" evidence="1">
    <location>
        <begin position="297"/>
        <end position="379"/>
    </location>
</feature>
<dbReference type="PANTHER" id="PTHR34315:SF1">
    <property type="entry name" value="INTRADIOL RING-CLEAVAGE DIOXYGENASES DOMAIN-CONTAINING PROTEIN-RELATED"/>
    <property type="match status" value="1"/>
</dbReference>
<evidence type="ECO:0000313" key="3">
    <source>
        <dbReference type="Proteomes" id="UP000302139"/>
    </source>
</evidence>
<dbReference type="EMBL" id="BJHX01000001">
    <property type="protein sequence ID" value="GDY65849.1"/>
    <property type="molecule type" value="Genomic_DNA"/>
</dbReference>
<dbReference type="InterPro" id="IPR015889">
    <property type="entry name" value="Intradiol_dOase_core"/>
</dbReference>
<dbReference type="CDD" id="cd03457">
    <property type="entry name" value="intradiol_dioxygenase_like"/>
    <property type="match status" value="1"/>
</dbReference>
<dbReference type="GO" id="GO:0016702">
    <property type="term" value="F:oxidoreductase activity, acting on single donors with incorporation of molecular oxygen, incorporation of two atoms of oxygen"/>
    <property type="evidence" value="ECO:0007669"/>
    <property type="project" value="InterPro"/>
</dbReference>
<proteinExistence type="predicted"/>
<gene>
    <name evidence="2" type="ORF">SAV14893_052420</name>
</gene>
<dbReference type="AlphaFoldDB" id="A0A4D4M201"/>
<dbReference type="PANTHER" id="PTHR34315">
    <property type="match status" value="1"/>
</dbReference>
<name>A0A4D4M201_STRAX</name>
<comment type="caution">
    <text evidence="2">The sequence shown here is derived from an EMBL/GenBank/DDBJ whole genome shotgun (WGS) entry which is preliminary data.</text>
</comment>
<sequence>MRVLRCRSPRAGDRGGGGPCGVTGRRGGAPNLAAMTDSDKSDITRRRVLALGGAAAGAAMGLGISSCSSDSGARTSGSPAHGASGTDVCVLNSSATEGSYYLDGALFRQDITDGKKGVPLTVRLTVRDRTGSCAPLGDAAVEIWHCDAAGHYSGYPTAGPAGTAPGPAGGSTDTSGADERTYLRGYRTTGDDGTVEFTTIFPGWYPPRAPHIHVKVHTGGTSTDRTYQGGKVNWTGQLFFDDRYGDEVYGTSPYTEHTGTRTRLTEDTVYAGGGARDGLMAVTGDVVKGFTGTLTVAVDPEEEGRGADTVGAGSPPPGGAPSGSPSTGTPSGPSPTATPTVTPGGTPTPPRTAPRAPRRPPRREPLPGGQPHQRHRRGP</sequence>